<proteinExistence type="predicted"/>
<organism evidence="3">
    <name type="scientific">Timema shepardi</name>
    <name type="common">Walking stick</name>
    <dbReference type="NCBI Taxonomy" id="629360"/>
    <lineage>
        <taxon>Eukaryota</taxon>
        <taxon>Metazoa</taxon>
        <taxon>Ecdysozoa</taxon>
        <taxon>Arthropoda</taxon>
        <taxon>Hexapoda</taxon>
        <taxon>Insecta</taxon>
        <taxon>Pterygota</taxon>
        <taxon>Neoptera</taxon>
        <taxon>Polyneoptera</taxon>
        <taxon>Phasmatodea</taxon>
        <taxon>Timematodea</taxon>
        <taxon>Timematoidea</taxon>
        <taxon>Timematidae</taxon>
        <taxon>Timema</taxon>
    </lineage>
</organism>
<gene>
    <name evidence="3" type="ORF">TSIB3V08_LOCUS101</name>
</gene>
<dbReference type="EMBL" id="OC000027">
    <property type="protein sequence ID" value="CAD7255809.1"/>
    <property type="molecule type" value="Genomic_DNA"/>
</dbReference>
<name>A0A7R9FUI7_TIMSH</name>
<dbReference type="PANTHER" id="PTHR16502:SF0">
    <property type="entry name" value="KERATINOCYTE-ASSOCIATED TRANSMEMBRANE PROTEIN 2"/>
    <property type="match status" value="1"/>
</dbReference>
<dbReference type="AlphaFoldDB" id="A0A7R9FUI7"/>
<keyword evidence="2" id="KW-1133">Transmembrane helix</keyword>
<sequence>MALAKRKATEPSLNTLINNDGPTNDDNKATDNGIGLNKDNPAKPSQENRNKSAEQINPTDPLLVVPAHLPKTASVASAPLVQPKEPFVSPLVEENLTRQVSPGLFSNRTQINNEAKNINDTDKMVEQSKESLDGINKTIAPNFITKPNKTDNNITRQEATVETIEKPKTQIKNTSNTFKEKNALDGEAKEQIQKVPLYESGNVLKVNDADKSQVTEDITFKVPGLETKSGELEESPLNIQNNEEDNLSIGDYNQGEAPMDSDTDMSGADEPTNINYRVNVEAEPDVPPAQNLEDGDLPLPPDILTPVKSGNDNGGNEKQTGKMPAEGPDDTDYNRRGAFSDDEDSHFFAYFMTMVLVCIIGYLVFHNKQKGRSRKGSRRRPNTAGYRKLDSNLEEAVTSSCSQSVTHVIY</sequence>
<reference evidence="3" key="1">
    <citation type="submission" date="2020-11" db="EMBL/GenBank/DDBJ databases">
        <authorList>
            <person name="Tran Van P."/>
        </authorList>
    </citation>
    <scope>NUCLEOTIDE SEQUENCE</scope>
</reference>
<protein>
    <recommendedName>
        <fullName evidence="4">Trans-Golgi network integral membrane protein 2</fullName>
    </recommendedName>
</protein>
<feature type="compositionally biased region" description="Polar residues" evidence="1">
    <location>
        <begin position="308"/>
        <end position="318"/>
    </location>
</feature>
<feature type="compositionally biased region" description="Polar residues" evidence="1">
    <location>
        <begin position="11"/>
        <end position="24"/>
    </location>
</feature>
<accession>A0A7R9FUI7</accession>
<keyword evidence="2" id="KW-0812">Transmembrane</keyword>
<evidence type="ECO:0000256" key="2">
    <source>
        <dbReference type="SAM" id="Phobius"/>
    </source>
</evidence>
<dbReference type="InterPro" id="IPR037645">
    <property type="entry name" value="KCT2"/>
</dbReference>
<evidence type="ECO:0008006" key="4">
    <source>
        <dbReference type="Google" id="ProtNLM"/>
    </source>
</evidence>
<feature type="region of interest" description="Disordered" evidence="1">
    <location>
        <begin position="226"/>
        <end position="271"/>
    </location>
</feature>
<evidence type="ECO:0000313" key="3">
    <source>
        <dbReference type="EMBL" id="CAD7255809.1"/>
    </source>
</evidence>
<evidence type="ECO:0000256" key="1">
    <source>
        <dbReference type="SAM" id="MobiDB-lite"/>
    </source>
</evidence>
<dbReference type="PANTHER" id="PTHR16502">
    <property type="entry name" value="KERATINOCYTE-ASSOCIATED TRANSMEMBRANE PROTEIN 2"/>
    <property type="match status" value="1"/>
</dbReference>
<feature type="transmembrane region" description="Helical" evidence="2">
    <location>
        <begin position="347"/>
        <end position="365"/>
    </location>
</feature>
<feature type="region of interest" description="Disordered" evidence="1">
    <location>
        <begin position="1"/>
        <end position="62"/>
    </location>
</feature>
<keyword evidence="2" id="KW-0472">Membrane</keyword>
<feature type="region of interest" description="Disordered" evidence="1">
    <location>
        <begin position="285"/>
        <end position="337"/>
    </location>
</feature>